<protein>
    <submittedName>
        <fullName evidence="3">Hypothetical_protein</fullName>
    </submittedName>
</protein>
<sequence length="281" mass="32344">MNLMLQEQIDSLQQQLSEAYDLIDKLQTQNNHLTNNQQQLATTMTRSTLSKSQILDQRDTEIQQLRQQLQLKSLSCDELSDQNASLKDQLQQSEQQSEYYKSEFLKLQEHSLQQQNQFKQTIQQQQTQIAHAQAELSSSVQKLKLFELESSELKNINTQLENELTVFKVAKSDNSAQTSFKLFTDSDLDIINTKFEAELADLTLQLNNQSSLNSINSQKYEFYKNKFLQIESANNDLTVQLNELNDVLQMDGNAAKKALVQCQIELAELNALRTQFVVNLK</sequence>
<keyword evidence="1" id="KW-0175">Coiled coil</keyword>
<dbReference type="EMBL" id="CATOUU010000109">
    <property type="protein sequence ID" value="CAI9916776.1"/>
    <property type="molecule type" value="Genomic_DNA"/>
</dbReference>
<reference evidence="3 4" key="2">
    <citation type="submission" date="2024-07" db="EMBL/GenBank/DDBJ databases">
        <authorList>
            <person name="Akdeniz Z."/>
        </authorList>
    </citation>
    <scope>NUCLEOTIDE SEQUENCE [LARGE SCALE GENOMIC DNA]</scope>
</reference>
<dbReference type="AlphaFoldDB" id="A0AA86NCK1"/>
<evidence type="ECO:0000256" key="1">
    <source>
        <dbReference type="SAM" id="Coils"/>
    </source>
</evidence>
<feature type="coiled-coil region" evidence="1">
    <location>
        <begin position="2"/>
        <end position="163"/>
    </location>
</feature>
<organism evidence="2">
    <name type="scientific">Hexamita inflata</name>
    <dbReference type="NCBI Taxonomy" id="28002"/>
    <lineage>
        <taxon>Eukaryota</taxon>
        <taxon>Metamonada</taxon>
        <taxon>Diplomonadida</taxon>
        <taxon>Hexamitidae</taxon>
        <taxon>Hexamitinae</taxon>
        <taxon>Hexamita</taxon>
    </lineage>
</organism>
<reference evidence="2" key="1">
    <citation type="submission" date="2023-06" db="EMBL/GenBank/DDBJ databases">
        <authorList>
            <person name="Kurt Z."/>
        </authorList>
    </citation>
    <scope>NUCLEOTIDE SEQUENCE</scope>
</reference>
<name>A0AA86NCK1_9EUKA</name>
<keyword evidence="4" id="KW-1185">Reference proteome</keyword>
<evidence type="ECO:0000313" key="3">
    <source>
        <dbReference type="EMBL" id="CAL6093937.1"/>
    </source>
</evidence>
<evidence type="ECO:0000313" key="2">
    <source>
        <dbReference type="EMBL" id="CAI9916776.1"/>
    </source>
</evidence>
<accession>A0AA86NCK1</accession>
<dbReference type="EMBL" id="CAXDID020000461">
    <property type="protein sequence ID" value="CAL6093937.1"/>
    <property type="molecule type" value="Genomic_DNA"/>
</dbReference>
<dbReference type="Proteomes" id="UP001642409">
    <property type="component" value="Unassembled WGS sequence"/>
</dbReference>
<gene>
    <name evidence="2" type="ORF">HINF_LOCUS4421</name>
    <name evidence="3" type="ORF">HINF_LOCUS67231</name>
</gene>
<evidence type="ECO:0000313" key="4">
    <source>
        <dbReference type="Proteomes" id="UP001642409"/>
    </source>
</evidence>
<proteinExistence type="predicted"/>
<comment type="caution">
    <text evidence="2">The sequence shown here is derived from an EMBL/GenBank/DDBJ whole genome shotgun (WGS) entry which is preliminary data.</text>
</comment>